<reference evidence="11" key="3">
    <citation type="submission" date="2021-05" db="UniProtKB">
        <authorList>
            <consortium name="EnsemblPlants"/>
        </authorList>
    </citation>
    <scope>IDENTIFICATION</scope>
    <source>
        <strain evidence="11">cv. B73</strain>
    </source>
</reference>
<dbReference type="Gene3D" id="3.90.1150.10">
    <property type="entry name" value="Aspartate Aminotransferase, domain 1"/>
    <property type="match status" value="1"/>
</dbReference>
<feature type="region of interest" description="Disordered" evidence="9">
    <location>
        <begin position="808"/>
        <end position="854"/>
    </location>
</feature>
<evidence type="ECO:0000256" key="1">
    <source>
        <dbReference type="ARBA" id="ARBA00005234"/>
    </source>
</evidence>
<dbReference type="GO" id="GO:0046513">
    <property type="term" value="P:ceramide biosynthetic process"/>
    <property type="evidence" value="ECO:0000318"/>
    <property type="project" value="GO_Central"/>
</dbReference>
<evidence type="ECO:0000313" key="11">
    <source>
        <dbReference type="EnsemblPlants" id="Zm00001eb162840_P001"/>
    </source>
</evidence>
<evidence type="ECO:0000313" key="12">
    <source>
        <dbReference type="Proteomes" id="UP000007305"/>
    </source>
</evidence>
<keyword evidence="8" id="KW-0961">Cell wall biogenesis/degradation</keyword>
<comment type="similarity">
    <text evidence="2">Belongs to the glycosyltransferase 37 family.</text>
</comment>
<dbReference type="SUPFAM" id="SSF54001">
    <property type="entry name" value="Cysteine proteinases"/>
    <property type="match status" value="2"/>
</dbReference>
<feature type="compositionally biased region" description="Basic and acidic residues" evidence="9">
    <location>
        <begin position="836"/>
        <end position="846"/>
    </location>
</feature>
<evidence type="ECO:0000256" key="6">
    <source>
        <dbReference type="ARBA" id="ARBA00022801"/>
    </source>
</evidence>
<accession>A0A804NII5</accession>
<dbReference type="InterPro" id="IPR015422">
    <property type="entry name" value="PyrdxlP-dep_Trfase_small"/>
</dbReference>
<dbReference type="Pfam" id="PF01593">
    <property type="entry name" value="Amino_oxidase"/>
    <property type="match status" value="1"/>
</dbReference>
<dbReference type="InterPro" id="IPR004938">
    <property type="entry name" value="XG_FTase"/>
</dbReference>
<dbReference type="GO" id="GO:0008107">
    <property type="term" value="F:galactoside 2-alpha-L-fucosyltransferase activity"/>
    <property type="evidence" value="ECO:0007669"/>
    <property type="project" value="InterPro"/>
</dbReference>
<dbReference type="SUPFAM" id="SSF53383">
    <property type="entry name" value="PLP-dependent transferases"/>
    <property type="match status" value="1"/>
</dbReference>
<evidence type="ECO:0000256" key="2">
    <source>
        <dbReference type="ARBA" id="ARBA00010481"/>
    </source>
</evidence>
<dbReference type="InterPro" id="IPR015421">
    <property type="entry name" value="PyrdxlP-dep_Trfase_major"/>
</dbReference>
<dbReference type="PANTHER" id="PTHR31889">
    <property type="entry name" value="FUCOSYLTRANSFERASE 2-RELATED"/>
    <property type="match status" value="1"/>
</dbReference>
<dbReference type="PROSITE" id="PS50600">
    <property type="entry name" value="ULP_PROTEASE"/>
    <property type="match status" value="1"/>
</dbReference>
<name>A0A804NII5_MAIZE</name>
<keyword evidence="7" id="KW-0325">Glycoprotein</keyword>
<evidence type="ECO:0000256" key="7">
    <source>
        <dbReference type="ARBA" id="ARBA00023180"/>
    </source>
</evidence>
<dbReference type="EnsemblPlants" id="Zm00001eb162840_T001">
    <property type="protein sequence ID" value="Zm00001eb162840_P001"/>
    <property type="gene ID" value="Zm00001eb162840"/>
</dbReference>
<dbReference type="Gramene" id="Zm00001eb162840_T001">
    <property type="protein sequence ID" value="Zm00001eb162840_P001"/>
    <property type="gene ID" value="Zm00001eb162840"/>
</dbReference>
<dbReference type="Gene3D" id="3.40.395.10">
    <property type="entry name" value="Adenoviral Proteinase, Chain A"/>
    <property type="match status" value="1"/>
</dbReference>
<evidence type="ECO:0000259" key="10">
    <source>
        <dbReference type="PROSITE" id="PS50600"/>
    </source>
</evidence>
<protein>
    <recommendedName>
        <fullName evidence="10">Ubiquitin-like protease family profile domain-containing protein</fullName>
    </recommendedName>
</protein>
<feature type="domain" description="Ubiquitin-like protease family profile" evidence="10">
    <location>
        <begin position="170"/>
        <end position="332"/>
    </location>
</feature>
<dbReference type="GO" id="GO:0042546">
    <property type="term" value="P:cell wall biogenesis"/>
    <property type="evidence" value="ECO:0007669"/>
    <property type="project" value="InterPro"/>
</dbReference>
<keyword evidence="3" id="KW-0645">Protease</keyword>
<evidence type="ECO:0000256" key="3">
    <source>
        <dbReference type="ARBA" id="ARBA00022670"/>
    </source>
</evidence>
<evidence type="ECO:0000256" key="5">
    <source>
        <dbReference type="ARBA" id="ARBA00022679"/>
    </source>
</evidence>
<evidence type="ECO:0000256" key="4">
    <source>
        <dbReference type="ARBA" id="ARBA00022676"/>
    </source>
</evidence>
<dbReference type="GO" id="GO:0046512">
    <property type="term" value="P:sphingosine biosynthetic process"/>
    <property type="evidence" value="ECO:0000318"/>
    <property type="project" value="GO_Central"/>
</dbReference>
<comment type="similarity">
    <text evidence="1">Belongs to the peptidase C48 family.</text>
</comment>
<keyword evidence="12" id="KW-1185">Reference proteome</keyword>
<dbReference type="InterPro" id="IPR003653">
    <property type="entry name" value="Peptidase_C48_C"/>
</dbReference>
<dbReference type="GO" id="GO:0004386">
    <property type="term" value="F:helicase activity"/>
    <property type="evidence" value="ECO:0007669"/>
    <property type="project" value="InterPro"/>
</dbReference>
<sequence>MDIVVEKGNVDVGNTAEPSYEVVARSGCSAQLSTNDTDEHELESEDSKVSVGNAAKQSHDVVGVGIDCIFNHVKVSTEADLGPQPDVIHLTSLDVPNESSQISSDADMVKQNQQDALDTLIRISQHKKPKKLNVARVVSEDYKCTPEDVQLIEFIKTLPGKQVVVNIDSAWLNRNDMECLFHGDMQLSDKALNAYIHCIRGEEHLLHREGGKVFLENTFISSLLKRDGDPKVLLNCKEDTIEQRVDNYLQSDMVFLPMNIEDFHWYLAVLNAKKLKGLERQIKLAAKHKELYQGKWSNLDVASWPVIEKITTQMQTDGVSCGLWMINYMEYWTGSSLSDNVTQDDITMFRFKLPAILWDSGLNTKKGHQNLDHNVDEDGESSSDVQIIDTPYINMLAKLLECWPDMEYDVSDCKQILLPFSFLGHFTLYVLNMDTRSIYIMDSMPIPSWIEDRLQWKEHSMIFAMPNKPGEFSRFDFPETLPAPINGIWAILRNNEMLTWPEKVKFAIGLLPAMVGGQPYVEAQDGLTVSEWMKKQLKQSRTLNTTRCLNLGSYNYLGFAAADEYCTPRVIESLKKYSASTCSVRVDGGTTKFHNELEELPACFVGKLAAILFGMGYVTNSAIIPCLIGKNAKIVLCTASSSYRLHYMQKAQPLEVLVVDEATQLKECESLIPLQLPGVRHAVLIGDEYLLPALVKSKENISVKIIVVLTVEAVEKREEVFSACAPSDDISQAREEGAEAAVVDFTRLRCNKGAESGGKKEQNLGAETEHDRGNAGAELGALGAQEQNLNARARLMAGVCRHSVTADEGTEATEGVVSAAHVPEDGTTVTPGTGRSTDHQYSERASDSSTAVGS</sequence>
<reference evidence="11" key="2">
    <citation type="submission" date="2019-07" db="EMBL/GenBank/DDBJ databases">
        <authorList>
            <person name="Seetharam A."/>
            <person name="Woodhouse M."/>
            <person name="Cannon E."/>
        </authorList>
    </citation>
    <scope>NUCLEOTIDE SEQUENCE [LARGE SCALE GENOMIC DNA]</scope>
    <source>
        <strain evidence="11">cv. B73</strain>
    </source>
</reference>
<dbReference type="GO" id="GO:0004758">
    <property type="term" value="F:serine C-palmitoyltransferase activity"/>
    <property type="evidence" value="ECO:0000318"/>
    <property type="project" value="GO_Central"/>
</dbReference>
<dbReference type="GO" id="GO:0008234">
    <property type="term" value="F:cysteine-type peptidase activity"/>
    <property type="evidence" value="ECO:0007669"/>
    <property type="project" value="InterPro"/>
</dbReference>
<dbReference type="InterPro" id="IPR015424">
    <property type="entry name" value="PyrdxlP-dep_Trfase"/>
</dbReference>
<evidence type="ECO:0000256" key="8">
    <source>
        <dbReference type="ARBA" id="ARBA00023316"/>
    </source>
</evidence>
<dbReference type="GO" id="GO:0016020">
    <property type="term" value="C:membrane"/>
    <property type="evidence" value="ECO:0007669"/>
    <property type="project" value="InterPro"/>
</dbReference>
<dbReference type="AlphaFoldDB" id="A0A804NII5"/>
<dbReference type="GO" id="GO:0071555">
    <property type="term" value="P:cell wall organization"/>
    <property type="evidence" value="ECO:0007669"/>
    <property type="project" value="UniProtKB-KW"/>
</dbReference>
<dbReference type="InterPro" id="IPR038765">
    <property type="entry name" value="Papain-like_cys_pep_sf"/>
</dbReference>
<keyword evidence="5" id="KW-0808">Transferase</keyword>
<dbReference type="InterPro" id="IPR041677">
    <property type="entry name" value="DNA2/NAM7_AAA_11"/>
</dbReference>
<organism evidence="11 12">
    <name type="scientific">Zea mays</name>
    <name type="common">Maize</name>
    <dbReference type="NCBI Taxonomy" id="4577"/>
    <lineage>
        <taxon>Eukaryota</taxon>
        <taxon>Viridiplantae</taxon>
        <taxon>Streptophyta</taxon>
        <taxon>Embryophyta</taxon>
        <taxon>Tracheophyta</taxon>
        <taxon>Spermatophyta</taxon>
        <taxon>Magnoliopsida</taxon>
        <taxon>Liliopsida</taxon>
        <taxon>Poales</taxon>
        <taxon>Poaceae</taxon>
        <taxon>PACMAD clade</taxon>
        <taxon>Panicoideae</taxon>
        <taxon>Andropogonodae</taxon>
        <taxon>Andropogoneae</taxon>
        <taxon>Tripsacinae</taxon>
        <taxon>Zea</taxon>
    </lineage>
</organism>
<proteinExistence type="inferred from homology"/>
<dbReference type="Proteomes" id="UP000007305">
    <property type="component" value="Chromosome 3"/>
</dbReference>
<keyword evidence="6" id="KW-0378">Hydrolase</keyword>
<dbReference type="GO" id="GO:0016491">
    <property type="term" value="F:oxidoreductase activity"/>
    <property type="evidence" value="ECO:0007669"/>
    <property type="project" value="InterPro"/>
</dbReference>
<keyword evidence="4" id="KW-0328">Glycosyltransferase</keyword>
<dbReference type="GO" id="GO:0006508">
    <property type="term" value="P:proteolysis"/>
    <property type="evidence" value="ECO:0007669"/>
    <property type="project" value="UniProtKB-KW"/>
</dbReference>
<dbReference type="Gene3D" id="3.40.640.10">
    <property type="entry name" value="Type I PLP-dependent aspartate aminotransferase-like (Major domain)"/>
    <property type="match status" value="1"/>
</dbReference>
<dbReference type="InterPro" id="IPR002937">
    <property type="entry name" value="Amino_oxidase"/>
</dbReference>
<evidence type="ECO:0000256" key="9">
    <source>
        <dbReference type="SAM" id="MobiDB-lite"/>
    </source>
</evidence>
<dbReference type="GO" id="GO:0017059">
    <property type="term" value="C:serine palmitoyltransferase complex"/>
    <property type="evidence" value="ECO:0000318"/>
    <property type="project" value="GO_Central"/>
</dbReference>
<dbReference type="InParanoid" id="A0A804NII5"/>
<dbReference type="PANTHER" id="PTHR31889:SF2">
    <property type="entry name" value="FUCOSYLTRANSFERASE 3"/>
    <property type="match status" value="1"/>
</dbReference>
<dbReference type="Pfam" id="PF13086">
    <property type="entry name" value="AAA_11"/>
    <property type="match status" value="1"/>
</dbReference>
<reference evidence="12" key="1">
    <citation type="submission" date="2015-12" db="EMBL/GenBank/DDBJ databases">
        <title>Update maize B73 reference genome by single molecule sequencing technologies.</title>
        <authorList>
            <consortium name="Maize Genome Sequencing Project"/>
            <person name="Ware D."/>
        </authorList>
    </citation>
    <scope>NUCLEOTIDE SEQUENCE [LARGE SCALE GENOMIC DNA]</scope>
    <source>
        <strain evidence="12">cv. B73</strain>
    </source>
</reference>